<feature type="repeat" description="WD" evidence="7">
    <location>
        <begin position="491"/>
        <end position="525"/>
    </location>
</feature>
<feature type="repeat" description="WD" evidence="7">
    <location>
        <begin position="220"/>
        <end position="267"/>
    </location>
</feature>
<evidence type="ECO:0000313" key="11">
    <source>
        <dbReference type="EMBL" id="GMH84342.1"/>
    </source>
</evidence>
<gene>
    <name evidence="11" type="ORF">TL16_g09895</name>
</gene>
<evidence type="ECO:0000256" key="6">
    <source>
        <dbReference type="ARBA" id="ARBA00023136"/>
    </source>
</evidence>
<feature type="transmembrane region" description="Helical" evidence="9">
    <location>
        <begin position="1107"/>
        <end position="1129"/>
    </location>
</feature>
<feature type="transmembrane region" description="Helical" evidence="9">
    <location>
        <begin position="1035"/>
        <end position="1056"/>
    </location>
</feature>
<evidence type="ECO:0000256" key="9">
    <source>
        <dbReference type="SAM" id="Phobius"/>
    </source>
</evidence>
<keyword evidence="6 9" id="KW-0472">Membrane</keyword>
<dbReference type="InterPro" id="IPR015943">
    <property type="entry name" value="WD40/YVTN_repeat-like_dom_sf"/>
</dbReference>
<feature type="transmembrane region" description="Helical" evidence="9">
    <location>
        <begin position="1171"/>
        <end position="1192"/>
    </location>
</feature>
<evidence type="ECO:0000256" key="3">
    <source>
        <dbReference type="ARBA" id="ARBA00022692"/>
    </source>
</evidence>
<name>A0A9W7B5R0_9STRA</name>
<feature type="compositionally biased region" description="Low complexity" evidence="8">
    <location>
        <begin position="10"/>
        <end position="32"/>
    </location>
</feature>
<evidence type="ECO:0000256" key="1">
    <source>
        <dbReference type="ARBA" id="ARBA00004141"/>
    </source>
</evidence>
<feature type="transmembrane region" description="Helical" evidence="9">
    <location>
        <begin position="939"/>
        <end position="960"/>
    </location>
</feature>
<proteinExistence type="predicted"/>
<feature type="domain" description="Ion transport" evidence="10">
    <location>
        <begin position="948"/>
        <end position="1204"/>
    </location>
</feature>
<dbReference type="InterPro" id="IPR036322">
    <property type="entry name" value="WD40_repeat_dom_sf"/>
</dbReference>
<comment type="subcellular location">
    <subcellularLocation>
        <location evidence="1">Membrane</location>
        <topology evidence="1">Multi-pass membrane protein</topology>
    </subcellularLocation>
</comment>
<keyword evidence="3 9" id="KW-0812">Transmembrane</keyword>
<dbReference type="GO" id="GO:0005216">
    <property type="term" value="F:monoatomic ion channel activity"/>
    <property type="evidence" value="ECO:0007669"/>
    <property type="project" value="InterPro"/>
</dbReference>
<keyword evidence="2 7" id="KW-0853">WD repeat</keyword>
<feature type="repeat" description="WD" evidence="7">
    <location>
        <begin position="185"/>
        <end position="201"/>
    </location>
</feature>
<evidence type="ECO:0000256" key="8">
    <source>
        <dbReference type="SAM" id="MobiDB-lite"/>
    </source>
</evidence>
<dbReference type="SUPFAM" id="SSF50978">
    <property type="entry name" value="WD40 repeat-like"/>
    <property type="match status" value="2"/>
</dbReference>
<evidence type="ECO:0000313" key="12">
    <source>
        <dbReference type="Proteomes" id="UP001162640"/>
    </source>
</evidence>
<feature type="region of interest" description="Disordered" evidence="8">
    <location>
        <begin position="843"/>
        <end position="876"/>
    </location>
</feature>
<evidence type="ECO:0000256" key="4">
    <source>
        <dbReference type="ARBA" id="ARBA00022737"/>
    </source>
</evidence>
<dbReference type="EMBL" id="BLQM01000342">
    <property type="protein sequence ID" value="GMH84342.1"/>
    <property type="molecule type" value="Genomic_DNA"/>
</dbReference>
<dbReference type="InterPro" id="IPR053299">
    <property type="entry name" value="ASTRA_WD_repeat"/>
</dbReference>
<feature type="repeat" description="WD" evidence="7">
    <location>
        <begin position="537"/>
        <end position="580"/>
    </location>
</feature>
<feature type="repeat" description="WD" evidence="7">
    <location>
        <begin position="376"/>
        <end position="417"/>
    </location>
</feature>
<feature type="repeat" description="WD" evidence="7">
    <location>
        <begin position="268"/>
        <end position="303"/>
    </location>
</feature>
<dbReference type="InterPro" id="IPR019775">
    <property type="entry name" value="WD40_repeat_CS"/>
</dbReference>
<dbReference type="Pfam" id="PF00520">
    <property type="entry name" value="Ion_trans"/>
    <property type="match status" value="1"/>
</dbReference>
<keyword evidence="4" id="KW-0677">Repeat</keyword>
<protein>
    <recommendedName>
        <fullName evidence="10">Ion transport domain-containing protein</fullName>
    </recommendedName>
</protein>
<feature type="transmembrane region" description="Helical" evidence="9">
    <location>
        <begin position="725"/>
        <end position="747"/>
    </location>
</feature>
<dbReference type="Gene3D" id="2.130.10.10">
    <property type="entry name" value="YVTN repeat-like/Quinoprotein amine dehydrogenase"/>
    <property type="match status" value="3"/>
</dbReference>
<dbReference type="PRINTS" id="PR00320">
    <property type="entry name" value="GPROTEINBRPT"/>
</dbReference>
<sequence>MELSIRNPLTSRSTSPNPSPRPTDSTRPHSPTWSLRETESMLIKASPPSFHSSGLGLGFVRDVHRDILEGGSGKEDKKHLQDGRENMAFLAVCPDGKHLISYESQKVEMKGRNGVTGLESKFKCCKINPTADEFIVGDDDGKIWVCTFDENNVQVWGDLRGHKEGSAGQVNCLAFLIGLGGEEGESNLLVSGSNDTTIKIWIKTETPKEQDKPWIPISTLLGHEREVFSIAVSQFSNFIASSSYTSAAEKDTAIRLWDVRTRTTVRKFFAHSKDVNSVQFSKDEMKIFSTSPDRTIKIWDLSTKGKDKRVFKGHEKRADGLAITPNGKWMVTAGSEQEGLVKIWRLGLERRISVESSGEKDSKEPETKLILPVKTLKGHQKVCFACAVTSDGKYVLSGSHDKTVKKWEIEGNNDKHLKSVNVGQDAEVQCICIDDNIENGDPLKKFKSHEGRVESVVLMKRSEKKTIISCSADGKIIVWDVESGNPTLTMPNAHLASIKQLALFPDDCTLLSASVDETVKMWNLKAEGGGGKLIRTFKGHKARVNHVAVHPHPKSRFFASSSWDGTWKLWDKITGKCLFTGSNHQRHHVLLVSFSNDGNYIISSSNDPAAAIETTYIGGHLNHLARSVHHMLERDEKLSVNTSTEYNWSTSETLRVYKDFPLIVVEPRLDDGKFKNLIHLGASLGLGSFLQTILNPSLTTYGEEWHGRVQHLISACMAKDYKGRFPLHIAITWSDGLAVGALLGIYAKMFTAPYAISANQCEVDDVHISESFSMDLLVECLNKFPTQATAFVKGLKLLPAANERVYRNCKRYPTEMPIVLGSEERAPTGFWAEKLYNKKFDHSQTRSSLMKSQKSSKSKKKLGANARRPSEMGGGGEWERGIPVTAKFIPIPNIASANSKFLLALVAAAEKDKSFAAFDNEVVKALIEFKWTSHVSKQFMRTLVANVFMIVCFTVDVAIVQPRVGQSDPEAFVFMIFAIGFWAYFTLHEILQFLGARKQYLLRKESRLIEIEPYPILVMVKNELKFVFKHVFVDLWNALDFFSLSGIFFTYVMRFLSYSHDRSLEEVVRIISSLALVLCYLNMLYYLQGFSTAGELVRMIVGITLGVRFYLVVMLIVLVGFCFGFYVLFQGADEEFGQSSPIQSLFKGYTIMLGTFETNDFSNSVSYSSTAVLFVFFTLFINIIMLNLLITYMGDIFDEIQKSAKAEFMYGRACIINEYESLMRVRKNEEKKKEKFPKWLQVLVPTGEGDEERLFEEDNNKKFEHLEMKMDKFVEMVKREFEEQRSLILTEQAASRKGCQVGVGWGGVGWGGVGVGVGGAE</sequence>
<evidence type="ECO:0000256" key="2">
    <source>
        <dbReference type="ARBA" id="ARBA00022574"/>
    </source>
</evidence>
<evidence type="ECO:0000256" key="7">
    <source>
        <dbReference type="PROSITE-ProRule" id="PRU00221"/>
    </source>
</evidence>
<dbReference type="Pfam" id="PF00400">
    <property type="entry name" value="WD40"/>
    <property type="match status" value="9"/>
</dbReference>
<organism evidence="11 12">
    <name type="scientific">Triparma laevis f. inornata</name>
    <dbReference type="NCBI Taxonomy" id="1714386"/>
    <lineage>
        <taxon>Eukaryota</taxon>
        <taxon>Sar</taxon>
        <taxon>Stramenopiles</taxon>
        <taxon>Ochrophyta</taxon>
        <taxon>Bolidophyceae</taxon>
        <taxon>Parmales</taxon>
        <taxon>Triparmaceae</taxon>
        <taxon>Triparma</taxon>
    </lineage>
</organism>
<dbReference type="SUPFAM" id="SSF81324">
    <property type="entry name" value="Voltage-gated potassium channels"/>
    <property type="match status" value="1"/>
</dbReference>
<dbReference type="InterPro" id="IPR001680">
    <property type="entry name" value="WD40_rpt"/>
</dbReference>
<feature type="repeat" description="WD" evidence="7">
    <location>
        <begin position="446"/>
        <end position="489"/>
    </location>
</feature>
<dbReference type="PANTHER" id="PTHR44156">
    <property type="entry name" value="SUPERNUMERARY LIMBS, ISOFORM B-RELATED"/>
    <property type="match status" value="1"/>
</dbReference>
<feature type="transmembrane region" description="Helical" evidence="9">
    <location>
        <begin position="1068"/>
        <end position="1087"/>
    </location>
</feature>
<evidence type="ECO:0000259" key="10">
    <source>
        <dbReference type="Pfam" id="PF00520"/>
    </source>
</evidence>
<feature type="transmembrane region" description="Helical" evidence="9">
    <location>
        <begin position="972"/>
        <end position="994"/>
    </location>
</feature>
<feature type="region of interest" description="Disordered" evidence="8">
    <location>
        <begin position="1"/>
        <end position="32"/>
    </location>
</feature>
<dbReference type="PROSITE" id="PS50294">
    <property type="entry name" value="WD_REPEATS_REGION"/>
    <property type="match status" value="5"/>
</dbReference>
<dbReference type="InterPro" id="IPR020472">
    <property type="entry name" value="WD40_PAC1"/>
</dbReference>
<reference evidence="12" key="1">
    <citation type="journal article" date="2023" name="Commun. Biol.">
        <title>Genome analysis of Parmales, the sister group of diatoms, reveals the evolutionary specialization of diatoms from phago-mixotrophs to photoautotrophs.</title>
        <authorList>
            <person name="Ban H."/>
            <person name="Sato S."/>
            <person name="Yoshikawa S."/>
            <person name="Yamada K."/>
            <person name="Nakamura Y."/>
            <person name="Ichinomiya M."/>
            <person name="Sato N."/>
            <person name="Blanc-Mathieu R."/>
            <person name="Endo H."/>
            <person name="Kuwata A."/>
            <person name="Ogata H."/>
        </authorList>
    </citation>
    <scope>NUCLEOTIDE SEQUENCE [LARGE SCALE GENOMIC DNA]</scope>
</reference>
<accession>A0A9W7B5R0</accession>
<dbReference type="GO" id="GO:0016020">
    <property type="term" value="C:membrane"/>
    <property type="evidence" value="ECO:0007669"/>
    <property type="project" value="UniProtKB-SubCell"/>
</dbReference>
<dbReference type="CDD" id="cd00200">
    <property type="entry name" value="WD40"/>
    <property type="match status" value="1"/>
</dbReference>
<dbReference type="PROSITE" id="PS50082">
    <property type="entry name" value="WD_REPEATS_2"/>
    <property type="match status" value="7"/>
</dbReference>
<dbReference type="SMART" id="SM00320">
    <property type="entry name" value="WD40"/>
    <property type="match status" value="10"/>
</dbReference>
<keyword evidence="5 9" id="KW-1133">Transmembrane helix</keyword>
<comment type="caution">
    <text evidence="11">The sequence shown here is derived from an EMBL/GenBank/DDBJ whole genome shotgun (WGS) entry which is preliminary data.</text>
</comment>
<dbReference type="Proteomes" id="UP001162640">
    <property type="component" value="Unassembled WGS sequence"/>
</dbReference>
<dbReference type="InterPro" id="IPR005821">
    <property type="entry name" value="Ion_trans_dom"/>
</dbReference>
<dbReference type="PROSITE" id="PS00678">
    <property type="entry name" value="WD_REPEATS_1"/>
    <property type="match status" value="4"/>
</dbReference>
<evidence type="ECO:0000256" key="5">
    <source>
        <dbReference type="ARBA" id="ARBA00022989"/>
    </source>
</evidence>